<comment type="caution">
    <text evidence="1">The sequence shown here is derived from an EMBL/GenBank/DDBJ whole genome shotgun (WGS) entry which is preliminary data.</text>
</comment>
<accession>A0A822VDB4</accession>
<reference evidence="1 2" key="1">
    <citation type="submission" date="2016-01" db="EMBL/GenBank/DDBJ databases">
        <authorList>
            <person name="Regsiter A."/>
            <person name="william w."/>
        </authorList>
    </citation>
    <scope>NUCLEOTIDE SEQUENCE [LARGE SCALE GENOMIC DNA]</scope>
    <source>
        <strain evidence="1 2">B6</strain>
    </source>
</reference>
<evidence type="ECO:0000313" key="1">
    <source>
        <dbReference type="EMBL" id="CVI25373.1"/>
    </source>
</evidence>
<name>A0A822VDB4_AGRTU</name>
<proteinExistence type="predicted"/>
<dbReference type="EMBL" id="FCNL01000042">
    <property type="protein sequence ID" value="CVI25373.1"/>
    <property type="molecule type" value="Genomic_DNA"/>
</dbReference>
<protein>
    <submittedName>
        <fullName evidence="1">Uncharacterized protein</fullName>
    </submittedName>
</protein>
<gene>
    <name evidence="1" type="ORF">AGR4A_pAt30188</name>
</gene>
<dbReference type="AlphaFoldDB" id="A0A822VDB4"/>
<sequence length="70" mass="7746">MLEVIPGRKPSSNPAWISPYLQEEEIASYLADVKRLAYAETAYLTAQFRDSSKSDFLGSKLSTSPMISST</sequence>
<evidence type="ECO:0000313" key="2">
    <source>
        <dbReference type="Proteomes" id="UP000192074"/>
    </source>
</evidence>
<dbReference type="Proteomes" id="UP000192074">
    <property type="component" value="Unassembled WGS sequence"/>
</dbReference>
<organism evidence="1 2">
    <name type="scientific">Agrobacterium tumefaciens str. B6</name>
    <dbReference type="NCBI Taxonomy" id="1183423"/>
    <lineage>
        <taxon>Bacteria</taxon>
        <taxon>Pseudomonadati</taxon>
        <taxon>Pseudomonadota</taxon>
        <taxon>Alphaproteobacteria</taxon>
        <taxon>Hyphomicrobiales</taxon>
        <taxon>Rhizobiaceae</taxon>
        <taxon>Rhizobium/Agrobacterium group</taxon>
        <taxon>Agrobacterium</taxon>
        <taxon>Agrobacterium tumefaciens complex</taxon>
    </lineage>
</organism>